<dbReference type="EMBL" id="JAGFNK010000168">
    <property type="protein sequence ID" value="KAI9462520.1"/>
    <property type="molecule type" value="Genomic_DNA"/>
</dbReference>
<keyword evidence="2" id="KW-1185">Reference proteome</keyword>
<gene>
    <name evidence="1" type="ORF">F5148DRAFT_219848</name>
</gene>
<accession>A0ACC0U407</accession>
<evidence type="ECO:0000313" key="1">
    <source>
        <dbReference type="EMBL" id="KAI9462520.1"/>
    </source>
</evidence>
<sequence>MAKSLANEIDLLLDGYISQTLTPRLTEEYRKRFIKCLEKERGAWLVACDAGWVVVRPSSTQQQKQGAAKPHTTPVTGPRYRPRLPPSAVAVAGAPKLALEEEEREELFDCMADLYMGTIVPQPTWIGVSEKTGVCCPVFFVQRNGALGVSYENHGAARNLLYNAMAGAPGLLRRSNQNIRTRIQWPGYKVFHYEFRIFDRKLGKHVPIPMFRLVERVARGIHRLYMEGERDPDTFKEHWELGDNGIRLNEISVIGLLHISKGTWMPMLQLSRHVFPRCDLEDDDAKGTSRLPYAVRDKDCAQPLERHDNTPVLSPS</sequence>
<organism evidence="1 2">
    <name type="scientific">Russula earlei</name>
    <dbReference type="NCBI Taxonomy" id="71964"/>
    <lineage>
        <taxon>Eukaryota</taxon>
        <taxon>Fungi</taxon>
        <taxon>Dikarya</taxon>
        <taxon>Basidiomycota</taxon>
        <taxon>Agaricomycotina</taxon>
        <taxon>Agaricomycetes</taxon>
        <taxon>Russulales</taxon>
        <taxon>Russulaceae</taxon>
        <taxon>Russula</taxon>
    </lineage>
</organism>
<reference evidence="1" key="1">
    <citation type="submission" date="2021-03" db="EMBL/GenBank/DDBJ databases">
        <title>Evolutionary priming and transition to the ectomycorrhizal habit in an iconic lineage of mushroom-forming fungi: is preadaptation a requirement?</title>
        <authorList>
            <consortium name="DOE Joint Genome Institute"/>
            <person name="Looney B.P."/>
            <person name="Miyauchi S."/>
            <person name="Morin E."/>
            <person name="Drula E."/>
            <person name="Courty P.E."/>
            <person name="Chicoki N."/>
            <person name="Fauchery L."/>
            <person name="Kohler A."/>
            <person name="Kuo A."/>
            <person name="LaButti K."/>
            <person name="Pangilinan J."/>
            <person name="Lipzen A."/>
            <person name="Riley R."/>
            <person name="Andreopoulos W."/>
            <person name="He G."/>
            <person name="Johnson J."/>
            <person name="Barry K.W."/>
            <person name="Grigoriev I.V."/>
            <person name="Nagy L."/>
            <person name="Hibbett D."/>
            <person name="Henrissat B."/>
            <person name="Matheny P.B."/>
            <person name="Labbe J."/>
            <person name="Martin A.F."/>
        </authorList>
    </citation>
    <scope>NUCLEOTIDE SEQUENCE</scope>
    <source>
        <strain evidence="1">BPL698</strain>
    </source>
</reference>
<protein>
    <submittedName>
        <fullName evidence="1">Uncharacterized protein</fullName>
    </submittedName>
</protein>
<comment type="caution">
    <text evidence="1">The sequence shown here is derived from an EMBL/GenBank/DDBJ whole genome shotgun (WGS) entry which is preliminary data.</text>
</comment>
<evidence type="ECO:0000313" key="2">
    <source>
        <dbReference type="Proteomes" id="UP001207468"/>
    </source>
</evidence>
<dbReference type="Proteomes" id="UP001207468">
    <property type="component" value="Unassembled WGS sequence"/>
</dbReference>
<proteinExistence type="predicted"/>
<name>A0ACC0U407_9AGAM</name>